<feature type="region of interest" description="Disordered" evidence="12">
    <location>
        <begin position="196"/>
        <end position="238"/>
    </location>
</feature>
<feature type="compositionally biased region" description="Polar residues" evidence="12">
    <location>
        <begin position="213"/>
        <end position="225"/>
    </location>
</feature>
<dbReference type="PANTHER" id="PTHR10485">
    <property type="entry name" value="MITOCHONDRIAL IMPORT INNER MEMBRANE TRANSLOCASE SUBUNIT TIM-17"/>
    <property type="match status" value="1"/>
</dbReference>
<feature type="transmembrane region" description="Helical" evidence="13">
    <location>
        <begin position="92"/>
        <end position="114"/>
    </location>
</feature>
<sequence length="238" mass="25841">LVSGSRLCIYLFKYVIYFDVFFILKPVHSISITMEEYAREPCPWRIVDDCGGAFSMGLVGGGIFHYIRGVKHSPAGFSKRLMSGFTMLKERAPIVGGQFAIWGGVFSAVDCTLVKLRRKEDPWNSIASGAITGAIITVRNGIGTMIGSAIMGEICYFIFLTTVDRFSASIGGVILAMLEGTGIMLTRLTADQFKPINPTVEDPRSLPPIGSGHDNSQSSSPQPRSGFSLDALPFGRPF</sequence>
<evidence type="ECO:0000256" key="9">
    <source>
        <dbReference type="ARBA" id="ARBA00023010"/>
    </source>
</evidence>
<gene>
    <name evidence="14" type="primary">TIMM17B</name>
    <name evidence="14" type="ORF">T4E_465</name>
</gene>
<evidence type="ECO:0000256" key="12">
    <source>
        <dbReference type="SAM" id="MobiDB-lite"/>
    </source>
</evidence>
<evidence type="ECO:0000256" key="11">
    <source>
        <dbReference type="ARBA" id="ARBA00023136"/>
    </source>
</evidence>
<evidence type="ECO:0000313" key="15">
    <source>
        <dbReference type="Proteomes" id="UP000054815"/>
    </source>
</evidence>
<dbReference type="PANTHER" id="PTHR10485:SF0">
    <property type="entry name" value="AT05822P-RELATED"/>
    <property type="match status" value="1"/>
</dbReference>
<evidence type="ECO:0000256" key="10">
    <source>
        <dbReference type="ARBA" id="ARBA00023128"/>
    </source>
</evidence>
<name>A0A0V0Y4L2_TRIPS</name>
<dbReference type="EMBL" id="JYDU01000061">
    <property type="protein sequence ID" value="KRX95114.1"/>
    <property type="molecule type" value="Genomic_DNA"/>
</dbReference>
<keyword evidence="11 13" id="KW-0472">Membrane</keyword>
<keyword evidence="5 13" id="KW-0812">Transmembrane</keyword>
<feature type="non-terminal residue" evidence="14">
    <location>
        <position position="1"/>
    </location>
</feature>
<keyword evidence="4" id="KW-0813">Transport</keyword>
<dbReference type="AlphaFoldDB" id="A0A0V0Y4L2"/>
<keyword evidence="6" id="KW-0999">Mitochondrion inner membrane</keyword>
<comment type="similarity">
    <text evidence="3">Belongs to the Tim17/Tim22/Tim23 family.</text>
</comment>
<dbReference type="GO" id="GO:0005744">
    <property type="term" value="C:TIM23 mitochondrial import inner membrane translocase complex"/>
    <property type="evidence" value="ECO:0007669"/>
    <property type="project" value="TreeGrafter"/>
</dbReference>
<evidence type="ECO:0000256" key="8">
    <source>
        <dbReference type="ARBA" id="ARBA00022989"/>
    </source>
</evidence>
<reference evidence="14 15" key="1">
    <citation type="submission" date="2015-01" db="EMBL/GenBank/DDBJ databases">
        <title>Evolution of Trichinella species and genotypes.</title>
        <authorList>
            <person name="Korhonen P.K."/>
            <person name="Edoardo P."/>
            <person name="Giuseppe L.R."/>
            <person name="Gasser R.B."/>
        </authorList>
    </citation>
    <scope>NUCLEOTIDE SEQUENCE [LARGE SCALE GENOMIC DNA]</scope>
    <source>
        <strain evidence="14">ISS141</strain>
    </source>
</reference>
<evidence type="ECO:0000313" key="14">
    <source>
        <dbReference type="EMBL" id="KRX95114.1"/>
    </source>
</evidence>
<keyword evidence="9" id="KW-0811">Translocation</keyword>
<evidence type="ECO:0000256" key="2">
    <source>
        <dbReference type="ARBA" id="ARBA00004448"/>
    </source>
</evidence>
<feature type="transmembrane region" description="Helical" evidence="13">
    <location>
        <begin position="7"/>
        <end position="24"/>
    </location>
</feature>
<evidence type="ECO:0000256" key="13">
    <source>
        <dbReference type="SAM" id="Phobius"/>
    </source>
</evidence>
<accession>A0A0V0Y4L2</accession>
<organism evidence="14 15">
    <name type="scientific">Trichinella pseudospiralis</name>
    <name type="common">Parasitic roundworm</name>
    <dbReference type="NCBI Taxonomy" id="6337"/>
    <lineage>
        <taxon>Eukaryota</taxon>
        <taxon>Metazoa</taxon>
        <taxon>Ecdysozoa</taxon>
        <taxon>Nematoda</taxon>
        <taxon>Enoplea</taxon>
        <taxon>Dorylaimia</taxon>
        <taxon>Trichinellida</taxon>
        <taxon>Trichinellidae</taxon>
        <taxon>Trichinella</taxon>
    </lineage>
</organism>
<keyword evidence="8 13" id="KW-1133">Transmembrane helix</keyword>
<protein>
    <submittedName>
        <fullName evidence="14">Mitochondrial import inner membrane translocase subunit Tim17-B</fullName>
    </submittedName>
</protein>
<dbReference type="GO" id="GO:0030150">
    <property type="term" value="P:protein import into mitochondrial matrix"/>
    <property type="evidence" value="ECO:0007669"/>
    <property type="project" value="TreeGrafter"/>
</dbReference>
<proteinExistence type="inferred from homology"/>
<dbReference type="GO" id="GO:0008320">
    <property type="term" value="F:protein transmembrane transporter activity"/>
    <property type="evidence" value="ECO:0007669"/>
    <property type="project" value="TreeGrafter"/>
</dbReference>
<evidence type="ECO:0000256" key="5">
    <source>
        <dbReference type="ARBA" id="ARBA00022692"/>
    </source>
</evidence>
<dbReference type="Pfam" id="PF02466">
    <property type="entry name" value="Tim17"/>
    <property type="match status" value="1"/>
</dbReference>
<evidence type="ECO:0000256" key="1">
    <source>
        <dbReference type="ARBA" id="ARBA00002959"/>
    </source>
</evidence>
<evidence type="ECO:0000256" key="6">
    <source>
        <dbReference type="ARBA" id="ARBA00022792"/>
    </source>
</evidence>
<dbReference type="STRING" id="6337.A0A0V0Y4L2"/>
<evidence type="ECO:0000256" key="4">
    <source>
        <dbReference type="ARBA" id="ARBA00022448"/>
    </source>
</evidence>
<keyword evidence="10" id="KW-0496">Mitochondrion</keyword>
<evidence type="ECO:0000256" key="7">
    <source>
        <dbReference type="ARBA" id="ARBA00022927"/>
    </source>
</evidence>
<comment type="function">
    <text evidence="1">Essential component of the TIM23 complex, a complex that mediates the translocation of transit peptide-containing proteins across the mitochondrial inner membrane.</text>
</comment>
<dbReference type="Proteomes" id="UP000054815">
    <property type="component" value="Unassembled WGS sequence"/>
</dbReference>
<comment type="subcellular location">
    <subcellularLocation>
        <location evidence="2">Mitochondrion inner membrane</location>
        <topology evidence="2">Multi-pass membrane protein</topology>
    </subcellularLocation>
</comment>
<evidence type="ECO:0000256" key="3">
    <source>
        <dbReference type="ARBA" id="ARBA00008444"/>
    </source>
</evidence>
<comment type="caution">
    <text evidence="14">The sequence shown here is derived from an EMBL/GenBank/DDBJ whole genome shotgun (WGS) entry which is preliminary data.</text>
</comment>
<keyword evidence="7" id="KW-0653">Protein transport</keyword>